<gene>
    <name evidence="4" type="ORF">PG991_011899</name>
</gene>
<dbReference type="PANTHER" id="PTHR44169">
    <property type="entry name" value="NADPH-DEPENDENT 1-ACYLDIHYDROXYACETONE PHOSPHATE REDUCTASE"/>
    <property type="match status" value="1"/>
</dbReference>
<protein>
    <submittedName>
        <fullName evidence="4">Uncharacterized protein</fullName>
    </submittedName>
</protein>
<dbReference type="InterPro" id="IPR036291">
    <property type="entry name" value="NAD(P)-bd_dom_sf"/>
</dbReference>
<dbReference type="PRINTS" id="PR00080">
    <property type="entry name" value="SDRFAMILY"/>
</dbReference>
<name>A0ABR1RGL5_9PEZI</name>
<comment type="similarity">
    <text evidence="1 3">Belongs to the short-chain dehydrogenases/reductases (SDR) family.</text>
</comment>
<accession>A0ABR1RGL5</accession>
<keyword evidence="2" id="KW-0560">Oxidoreductase</keyword>
<dbReference type="Pfam" id="PF00106">
    <property type="entry name" value="adh_short"/>
    <property type="match status" value="1"/>
</dbReference>
<dbReference type="SUPFAM" id="SSF51735">
    <property type="entry name" value="NAD(P)-binding Rossmann-fold domains"/>
    <property type="match status" value="1"/>
</dbReference>
<proteinExistence type="inferred from homology"/>
<evidence type="ECO:0000313" key="5">
    <source>
        <dbReference type="Proteomes" id="UP001396898"/>
    </source>
</evidence>
<dbReference type="InterPro" id="IPR002347">
    <property type="entry name" value="SDR_fam"/>
</dbReference>
<evidence type="ECO:0000256" key="1">
    <source>
        <dbReference type="ARBA" id="ARBA00006484"/>
    </source>
</evidence>
<dbReference type="Gene3D" id="3.40.50.720">
    <property type="entry name" value="NAD(P)-binding Rossmann-like Domain"/>
    <property type="match status" value="1"/>
</dbReference>
<evidence type="ECO:0000313" key="4">
    <source>
        <dbReference type="EMBL" id="KAK8009348.1"/>
    </source>
</evidence>
<dbReference type="EMBL" id="JAQQWI010000016">
    <property type="protein sequence ID" value="KAK8009348.1"/>
    <property type="molecule type" value="Genomic_DNA"/>
</dbReference>
<sequence>MASSRKSVLITGCSAGGIGAGLAEAFAQKGYHVFATLRTPSKLPAQLANAPHVTVLTLDVLSTESIAAAVASVRGATGGRLDVLVNNSGQNFVMPALDTDIDAARRLFDVNFFAPLAVLQAFAPLLVKARGCVVNQSSAAGLMSMPFMSMYNSSKAAMIMASDIWRRELEPLGVRTVTLVTTSVKTPGFDNVQMPRIPEDSYYYIIRDYLYGLADGRLQEGAPDPLTYGLEVVKAIDAGGTGEVWVGKDASMNRWSFKLLPKSVFESVMDGFLKVSGELNKVAEYMKTRN</sequence>
<evidence type="ECO:0000256" key="2">
    <source>
        <dbReference type="ARBA" id="ARBA00023002"/>
    </source>
</evidence>
<reference evidence="4 5" key="1">
    <citation type="submission" date="2023-01" db="EMBL/GenBank/DDBJ databases">
        <title>Analysis of 21 Apiospora genomes using comparative genomics revels a genus with tremendous synthesis potential of carbohydrate active enzymes and secondary metabolites.</title>
        <authorList>
            <person name="Sorensen T."/>
        </authorList>
    </citation>
    <scope>NUCLEOTIDE SEQUENCE [LARGE SCALE GENOMIC DNA]</scope>
    <source>
        <strain evidence="4 5">CBS 20057</strain>
    </source>
</reference>
<dbReference type="PRINTS" id="PR00081">
    <property type="entry name" value="GDHRDH"/>
</dbReference>
<keyword evidence="5" id="KW-1185">Reference proteome</keyword>
<evidence type="ECO:0000256" key="3">
    <source>
        <dbReference type="RuleBase" id="RU000363"/>
    </source>
</evidence>
<organism evidence="4 5">
    <name type="scientific">Apiospora marii</name>
    <dbReference type="NCBI Taxonomy" id="335849"/>
    <lineage>
        <taxon>Eukaryota</taxon>
        <taxon>Fungi</taxon>
        <taxon>Dikarya</taxon>
        <taxon>Ascomycota</taxon>
        <taxon>Pezizomycotina</taxon>
        <taxon>Sordariomycetes</taxon>
        <taxon>Xylariomycetidae</taxon>
        <taxon>Amphisphaeriales</taxon>
        <taxon>Apiosporaceae</taxon>
        <taxon>Apiospora</taxon>
    </lineage>
</organism>
<comment type="caution">
    <text evidence="4">The sequence shown here is derived from an EMBL/GenBank/DDBJ whole genome shotgun (WGS) entry which is preliminary data.</text>
</comment>
<dbReference type="Proteomes" id="UP001396898">
    <property type="component" value="Unassembled WGS sequence"/>
</dbReference>
<dbReference type="PANTHER" id="PTHR44169:SF6">
    <property type="entry name" value="NADPH-DEPENDENT 1-ACYLDIHYDROXYACETONE PHOSPHATE REDUCTASE"/>
    <property type="match status" value="1"/>
</dbReference>
<dbReference type="CDD" id="cd05374">
    <property type="entry name" value="17beta-HSD-like_SDR_c"/>
    <property type="match status" value="1"/>
</dbReference>